<accession>A0A0D2KP89</accession>
<proteinExistence type="predicted"/>
<dbReference type="AlphaFoldDB" id="A0A0D2KP89"/>
<gene>
    <name evidence="1" type="ORF">HYPSUDRAFT_207027</name>
</gene>
<reference evidence="2" key="1">
    <citation type="submission" date="2014-04" db="EMBL/GenBank/DDBJ databases">
        <title>Evolutionary Origins and Diversification of the Mycorrhizal Mutualists.</title>
        <authorList>
            <consortium name="DOE Joint Genome Institute"/>
            <consortium name="Mycorrhizal Genomics Consortium"/>
            <person name="Kohler A."/>
            <person name="Kuo A."/>
            <person name="Nagy L.G."/>
            <person name="Floudas D."/>
            <person name="Copeland A."/>
            <person name="Barry K.W."/>
            <person name="Cichocki N."/>
            <person name="Veneault-Fourrey C."/>
            <person name="LaButti K."/>
            <person name="Lindquist E.A."/>
            <person name="Lipzen A."/>
            <person name="Lundell T."/>
            <person name="Morin E."/>
            <person name="Murat C."/>
            <person name="Riley R."/>
            <person name="Ohm R."/>
            <person name="Sun H."/>
            <person name="Tunlid A."/>
            <person name="Henrissat B."/>
            <person name="Grigoriev I.V."/>
            <person name="Hibbett D.S."/>
            <person name="Martin F."/>
        </authorList>
    </citation>
    <scope>NUCLEOTIDE SEQUENCE [LARGE SCALE GENOMIC DNA]</scope>
    <source>
        <strain evidence="2">FD-334 SS-4</strain>
    </source>
</reference>
<sequence>MSQSFALEETMPTAAATSATATPATAISACASTATPSSGYISAIFGPEGSSAATARPCIELNGLYMDQQVFNLLVANEKIIRDQRNEIMRIRTELLRLRQTSQRVDCPAATAPPQLAHVGIDPDATIVLPRRRKNIHREDTVLFDAMDTL</sequence>
<keyword evidence="2" id="KW-1185">Reference proteome</keyword>
<organism evidence="1 2">
    <name type="scientific">Hypholoma sublateritium (strain FD-334 SS-4)</name>
    <dbReference type="NCBI Taxonomy" id="945553"/>
    <lineage>
        <taxon>Eukaryota</taxon>
        <taxon>Fungi</taxon>
        <taxon>Dikarya</taxon>
        <taxon>Basidiomycota</taxon>
        <taxon>Agaricomycotina</taxon>
        <taxon>Agaricomycetes</taxon>
        <taxon>Agaricomycetidae</taxon>
        <taxon>Agaricales</taxon>
        <taxon>Agaricineae</taxon>
        <taxon>Strophariaceae</taxon>
        <taxon>Hypholoma</taxon>
    </lineage>
</organism>
<name>A0A0D2KP89_HYPSF</name>
<dbReference type="EMBL" id="KN817621">
    <property type="protein sequence ID" value="KJA16432.1"/>
    <property type="molecule type" value="Genomic_DNA"/>
</dbReference>
<dbReference type="Proteomes" id="UP000054270">
    <property type="component" value="Unassembled WGS sequence"/>
</dbReference>
<evidence type="ECO:0000313" key="1">
    <source>
        <dbReference type="EMBL" id="KJA16432.1"/>
    </source>
</evidence>
<protein>
    <submittedName>
        <fullName evidence="1">Uncharacterized protein</fullName>
    </submittedName>
</protein>
<evidence type="ECO:0000313" key="2">
    <source>
        <dbReference type="Proteomes" id="UP000054270"/>
    </source>
</evidence>